<dbReference type="InterPro" id="IPR001943">
    <property type="entry name" value="UVR_dom"/>
</dbReference>
<evidence type="ECO:0000313" key="12">
    <source>
        <dbReference type="Proteomes" id="UP000239462"/>
    </source>
</evidence>
<protein>
    <recommendedName>
        <fullName evidence="7">UvrABC system protein C</fullName>
        <shortName evidence="7">Protein UvrC</shortName>
    </recommendedName>
    <alternativeName>
        <fullName evidence="7">Excinuclease ABC subunit C</fullName>
    </alternativeName>
</protein>
<dbReference type="SMART" id="SM00465">
    <property type="entry name" value="GIYc"/>
    <property type="match status" value="1"/>
</dbReference>
<evidence type="ECO:0000256" key="5">
    <source>
        <dbReference type="ARBA" id="ARBA00023204"/>
    </source>
</evidence>
<organism evidence="11 12">
    <name type="scientific">Methanococcus maripaludis</name>
    <name type="common">Methanococcus deltae</name>
    <dbReference type="NCBI Taxonomy" id="39152"/>
    <lineage>
        <taxon>Archaea</taxon>
        <taxon>Methanobacteriati</taxon>
        <taxon>Methanobacteriota</taxon>
        <taxon>Methanomada group</taxon>
        <taxon>Methanococci</taxon>
        <taxon>Methanococcales</taxon>
        <taxon>Methanococcaceae</taxon>
        <taxon>Methanococcus</taxon>
    </lineage>
</organism>
<evidence type="ECO:0000256" key="6">
    <source>
        <dbReference type="ARBA" id="ARBA00023236"/>
    </source>
</evidence>
<dbReference type="GO" id="GO:0005737">
    <property type="term" value="C:cytoplasm"/>
    <property type="evidence" value="ECO:0007669"/>
    <property type="project" value="UniProtKB-SubCell"/>
</dbReference>
<comment type="function">
    <text evidence="7">The UvrABC repair system catalyzes the recognition and processing of DNA lesions. UvrC both incises the 5' and 3' sides of the lesion. The N-terminal half is responsible for the 3' incision and the C-terminal half is responsible for the 5' incision.</text>
</comment>
<evidence type="ECO:0000256" key="3">
    <source>
        <dbReference type="ARBA" id="ARBA00022769"/>
    </source>
</evidence>
<dbReference type="GO" id="GO:0009432">
    <property type="term" value="P:SOS response"/>
    <property type="evidence" value="ECO:0007669"/>
    <property type="project" value="UniProtKB-UniRule"/>
</dbReference>
<comment type="subunit">
    <text evidence="7">Interacts with UvrB in an incision complex.</text>
</comment>
<keyword evidence="6 7" id="KW-0742">SOS response</keyword>
<evidence type="ECO:0000259" key="9">
    <source>
        <dbReference type="PROSITE" id="PS50164"/>
    </source>
</evidence>
<sequence>MINISDIPKNPGCYIYKNESGTVIYVGKAKNLKKRVSSYFNKKNHDPKTEKLVKSIYEMEFIVTDNEVEALILENTLIKKYSPKYNIDLKDSKNYAYIYISEENFPRIGISRNKSKKGKFYGPFTSAKERDYVLDVLKKTFKIRSCKNMHKRPCLRHHIKNCTAPCSGDITSKDYLNQIKKAEHVLKGHIDSLIDELKIEMDNKSKNLQFEEALLIREEINAIERLKTRQNVKRDVKYNEDVISVLEKSGKLHIMVFNVLKGTLFDRKYFEFDYTENFFEEFLIQYYSENEVPSEIILSELPKNLEEDNNEYNSDAILEYLSKKKGSKVAFKIPKQGEKKQLLDLAIKNLEIYVNGNEIKVQSLKNKLMLDKSPNVIECFDISHLSGTFTVGSMVQFRNGKPDKKNYRRFKIKTVSGIDDFKSISEVVFRRYSKLIEENLELPDLIIIDGGKGQLSSAFSELRKLKLKIPLISIAKREEEIYTPGIENPLPIKKNEKASLFIQEIRDEAHRFAINYNRLLKKKELIK</sequence>
<accession>A0A2L1C9V5</accession>
<dbReference type="InterPro" id="IPR047296">
    <property type="entry name" value="GIY-YIG_UvrC_Cho"/>
</dbReference>
<dbReference type="SUPFAM" id="SSF46600">
    <property type="entry name" value="C-terminal UvrC-binding domain of UvrB"/>
    <property type="match status" value="1"/>
</dbReference>
<evidence type="ECO:0000313" key="11">
    <source>
        <dbReference type="EMBL" id="AVB75666.1"/>
    </source>
</evidence>
<dbReference type="GeneID" id="36101343"/>
<keyword evidence="3 7" id="KW-0228">DNA excision</keyword>
<dbReference type="InterPro" id="IPR000305">
    <property type="entry name" value="GIY-YIG_endonuc"/>
</dbReference>
<comment type="similarity">
    <text evidence="7">Belongs to the UvrC family.</text>
</comment>
<dbReference type="Pfam" id="PF08459">
    <property type="entry name" value="UvrC_RNaseH_dom"/>
    <property type="match status" value="1"/>
</dbReference>
<dbReference type="FunFam" id="3.40.1440.10:FF:000001">
    <property type="entry name" value="UvrABC system protein C"/>
    <property type="match status" value="1"/>
</dbReference>
<keyword evidence="5 7" id="KW-0234">DNA repair</keyword>
<dbReference type="InterPro" id="IPR036876">
    <property type="entry name" value="UVR_dom_sf"/>
</dbReference>
<dbReference type="GO" id="GO:0006289">
    <property type="term" value="P:nucleotide-excision repair"/>
    <property type="evidence" value="ECO:0007669"/>
    <property type="project" value="UniProtKB-UniRule"/>
</dbReference>
<dbReference type="EMBL" id="CP026606">
    <property type="protein sequence ID" value="AVB75666.1"/>
    <property type="molecule type" value="Genomic_DNA"/>
</dbReference>
<dbReference type="Pfam" id="PF22920">
    <property type="entry name" value="UvrC_RNaseH"/>
    <property type="match status" value="1"/>
</dbReference>
<keyword evidence="1 7" id="KW-0963">Cytoplasm</keyword>
<comment type="subcellular location">
    <subcellularLocation>
        <location evidence="7">Cytoplasm</location>
    </subcellularLocation>
</comment>
<evidence type="ECO:0000259" key="10">
    <source>
        <dbReference type="PROSITE" id="PS50165"/>
    </source>
</evidence>
<feature type="domain" description="UVR" evidence="8">
    <location>
        <begin position="191"/>
        <end position="226"/>
    </location>
</feature>
<dbReference type="PANTHER" id="PTHR30562:SF1">
    <property type="entry name" value="UVRABC SYSTEM PROTEIN C"/>
    <property type="match status" value="1"/>
</dbReference>
<evidence type="ECO:0000256" key="4">
    <source>
        <dbReference type="ARBA" id="ARBA00022881"/>
    </source>
</evidence>
<reference evidence="12" key="1">
    <citation type="journal article" date="2018" name="Genome Announc.">
        <title>Complete Genome Sequence of the Methanococcus maripaludis Type Strain JJ (DSM 2067), a Model for Selenoprotein Synthesis in Archaea.</title>
        <authorList>
            <person name="Poehlein A."/>
            <person name="Heym D."/>
            <person name="Quitzke V."/>
            <person name="Fersch J."/>
            <person name="Daniel R."/>
            <person name="Rother M."/>
        </authorList>
    </citation>
    <scope>NUCLEOTIDE SEQUENCE [LARGE SCALE GENOMIC DNA]</scope>
    <source>
        <strain evidence="12">DSM 2067</strain>
    </source>
</reference>
<dbReference type="Gene3D" id="4.10.860.10">
    <property type="entry name" value="UVR domain"/>
    <property type="match status" value="1"/>
</dbReference>
<dbReference type="Proteomes" id="UP000239462">
    <property type="component" value="Chromosome"/>
</dbReference>
<dbReference type="FunFam" id="3.30.420.340:FF:000001">
    <property type="entry name" value="UvrABC system protein C"/>
    <property type="match status" value="1"/>
</dbReference>
<dbReference type="AlphaFoldDB" id="A0A2L1C9V5"/>
<dbReference type="InterPro" id="IPR035901">
    <property type="entry name" value="GIY-YIG_endonuc_sf"/>
</dbReference>
<dbReference type="Gene3D" id="3.30.420.340">
    <property type="entry name" value="UvrC, RNAse H endonuclease domain"/>
    <property type="match status" value="1"/>
</dbReference>
<proteinExistence type="inferred from homology"/>
<dbReference type="SUPFAM" id="SSF82771">
    <property type="entry name" value="GIY-YIG endonuclease"/>
    <property type="match status" value="1"/>
</dbReference>
<evidence type="ECO:0000256" key="1">
    <source>
        <dbReference type="ARBA" id="ARBA00022490"/>
    </source>
</evidence>
<dbReference type="CDD" id="cd10434">
    <property type="entry name" value="GIY-YIG_UvrC_Cho"/>
    <property type="match status" value="1"/>
</dbReference>
<dbReference type="InterPro" id="IPR050066">
    <property type="entry name" value="UvrABC_protein_C"/>
</dbReference>
<name>A0A2L1C9V5_METMI</name>
<gene>
    <name evidence="7 11" type="primary">uvrC</name>
    <name evidence="11" type="ORF">MMJJ_02480</name>
</gene>
<dbReference type="GO" id="GO:0003677">
    <property type="term" value="F:DNA binding"/>
    <property type="evidence" value="ECO:0007669"/>
    <property type="project" value="UniProtKB-UniRule"/>
</dbReference>
<dbReference type="InterPro" id="IPR001162">
    <property type="entry name" value="UvrC_RNase_H_dom"/>
</dbReference>
<keyword evidence="2 7" id="KW-0227">DNA damage</keyword>
<dbReference type="PROSITE" id="PS50151">
    <property type="entry name" value="UVR"/>
    <property type="match status" value="1"/>
</dbReference>
<dbReference type="KEGG" id="mmad:MMJJ_02480"/>
<dbReference type="Gene3D" id="3.40.1440.10">
    <property type="entry name" value="GIY-YIG endonuclease"/>
    <property type="match status" value="1"/>
</dbReference>
<dbReference type="InterPro" id="IPR038476">
    <property type="entry name" value="UvrC_RNase_H_dom_sf"/>
</dbReference>
<dbReference type="InterPro" id="IPR004791">
    <property type="entry name" value="UvrC"/>
</dbReference>
<evidence type="ECO:0000256" key="7">
    <source>
        <dbReference type="HAMAP-Rule" id="MF_00203"/>
    </source>
</evidence>
<dbReference type="GO" id="GO:0009381">
    <property type="term" value="F:excinuclease ABC activity"/>
    <property type="evidence" value="ECO:0007669"/>
    <property type="project" value="UniProtKB-UniRule"/>
</dbReference>
<dbReference type="GO" id="GO:0009380">
    <property type="term" value="C:excinuclease repair complex"/>
    <property type="evidence" value="ECO:0007669"/>
    <property type="project" value="InterPro"/>
</dbReference>
<dbReference type="PROSITE" id="PS50164">
    <property type="entry name" value="GIY_YIG"/>
    <property type="match status" value="1"/>
</dbReference>
<dbReference type="PROSITE" id="PS50165">
    <property type="entry name" value="UVRC"/>
    <property type="match status" value="1"/>
</dbReference>
<evidence type="ECO:0000259" key="8">
    <source>
        <dbReference type="PROSITE" id="PS50151"/>
    </source>
</evidence>
<dbReference type="RefSeq" id="WP_104837329.1">
    <property type="nucleotide sequence ID" value="NZ_CP026606.1"/>
</dbReference>
<evidence type="ECO:0000256" key="2">
    <source>
        <dbReference type="ARBA" id="ARBA00022763"/>
    </source>
</evidence>
<dbReference type="NCBIfam" id="TIGR00194">
    <property type="entry name" value="uvrC"/>
    <property type="match status" value="1"/>
</dbReference>
<feature type="domain" description="UvrC family homology region profile" evidence="10">
    <location>
        <begin position="242"/>
        <end position="458"/>
    </location>
</feature>
<dbReference type="HAMAP" id="MF_00203">
    <property type="entry name" value="UvrC"/>
    <property type="match status" value="1"/>
</dbReference>
<dbReference type="PANTHER" id="PTHR30562">
    <property type="entry name" value="UVRC/OXIDOREDUCTASE"/>
    <property type="match status" value="1"/>
</dbReference>
<feature type="domain" description="GIY-YIG" evidence="9">
    <location>
        <begin position="9"/>
        <end position="87"/>
    </location>
</feature>
<dbReference type="Pfam" id="PF02151">
    <property type="entry name" value="UVR"/>
    <property type="match status" value="1"/>
</dbReference>
<dbReference type="Pfam" id="PF01541">
    <property type="entry name" value="GIY-YIG"/>
    <property type="match status" value="1"/>
</dbReference>
<keyword evidence="4 7" id="KW-0267">Excision nuclease</keyword>